<dbReference type="Gene3D" id="3.20.20.140">
    <property type="entry name" value="Metal-dependent hydrolases"/>
    <property type="match status" value="1"/>
</dbReference>
<feature type="domain" description="Amidohydrolase-related" evidence="5">
    <location>
        <begin position="46"/>
        <end position="421"/>
    </location>
</feature>
<dbReference type="Gene3D" id="2.30.40.10">
    <property type="entry name" value="Urease, subunit C, domain 1"/>
    <property type="match status" value="1"/>
</dbReference>
<evidence type="ECO:0000256" key="1">
    <source>
        <dbReference type="ARBA" id="ARBA00001947"/>
    </source>
</evidence>
<evidence type="ECO:0000256" key="2">
    <source>
        <dbReference type="ARBA" id="ARBA00022723"/>
    </source>
</evidence>
<comment type="cofactor">
    <cofactor evidence="1">
        <name>Zn(2+)</name>
        <dbReference type="ChEBI" id="CHEBI:29105"/>
    </cofactor>
</comment>
<organism evidence="7 8">
    <name type="scientific">Muricoccus roseus</name>
    <dbReference type="NCBI Taxonomy" id="198092"/>
    <lineage>
        <taxon>Bacteria</taxon>
        <taxon>Pseudomonadati</taxon>
        <taxon>Pseudomonadota</taxon>
        <taxon>Alphaproteobacteria</taxon>
        <taxon>Acetobacterales</taxon>
        <taxon>Roseomonadaceae</taxon>
        <taxon>Muricoccus</taxon>
    </lineage>
</organism>
<evidence type="ECO:0000259" key="6">
    <source>
        <dbReference type="Pfam" id="PF22429"/>
    </source>
</evidence>
<dbReference type="PANTHER" id="PTHR11271">
    <property type="entry name" value="GUANINE DEAMINASE"/>
    <property type="match status" value="1"/>
</dbReference>
<keyword evidence="2" id="KW-0479">Metal-binding</keyword>
<dbReference type="RefSeq" id="WP_073131814.1">
    <property type="nucleotide sequence ID" value="NZ_FQZF01000004.1"/>
</dbReference>
<evidence type="ECO:0000259" key="5">
    <source>
        <dbReference type="Pfam" id="PF01979"/>
    </source>
</evidence>
<dbReference type="STRING" id="198092.SAMN02745194_00850"/>
<dbReference type="SUPFAM" id="SSF51556">
    <property type="entry name" value="Metallo-dependent hydrolases"/>
    <property type="match status" value="1"/>
</dbReference>
<dbReference type="SUPFAM" id="SSF51338">
    <property type="entry name" value="Composite domain of metallo-dependent hydrolases"/>
    <property type="match status" value="1"/>
</dbReference>
<name>A0A1M6D8K5_9PROT</name>
<dbReference type="InterPro" id="IPR010252">
    <property type="entry name" value="HutF"/>
</dbReference>
<dbReference type="InterPro" id="IPR032466">
    <property type="entry name" value="Metal_Hydrolase"/>
</dbReference>
<dbReference type="NCBIfam" id="NF006684">
    <property type="entry name" value="PRK09229.1-5"/>
    <property type="match status" value="1"/>
</dbReference>
<dbReference type="EMBL" id="FQZF01000004">
    <property type="protein sequence ID" value="SHI69338.1"/>
    <property type="molecule type" value="Genomic_DNA"/>
</dbReference>
<dbReference type="NCBIfam" id="NF006683">
    <property type="entry name" value="PRK09229.1-4"/>
    <property type="match status" value="1"/>
</dbReference>
<dbReference type="Pfam" id="PF22429">
    <property type="entry name" value="HutF_N"/>
    <property type="match status" value="1"/>
</dbReference>
<dbReference type="NCBIfam" id="NF006681">
    <property type="entry name" value="PRK09229.1-2"/>
    <property type="match status" value="1"/>
</dbReference>
<dbReference type="PANTHER" id="PTHR11271:SF48">
    <property type="entry name" value="AMIDOHYDROLASE-RELATED DOMAIN-CONTAINING PROTEIN"/>
    <property type="match status" value="1"/>
</dbReference>
<dbReference type="GO" id="GO:0046872">
    <property type="term" value="F:metal ion binding"/>
    <property type="evidence" value="ECO:0007669"/>
    <property type="project" value="UniProtKB-KW"/>
</dbReference>
<dbReference type="OrthoDB" id="9796020at2"/>
<dbReference type="GO" id="GO:0005829">
    <property type="term" value="C:cytosol"/>
    <property type="evidence" value="ECO:0007669"/>
    <property type="project" value="TreeGrafter"/>
</dbReference>
<feature type="domain" description="Formimidoylglutamate deiminase N-terminal" evidence="6">
    <location>
        <begin position="4"/>
        <end position="43"/>
    </location>
</feature>
<keyword evidence="3" id="KW-0378">Hydrolase</keyword>
<gene>
    <name evidence="7" type="ORF">SAMN02745194_00850</name>
</gene>
<sequence length="448" mass="47199">MNLHFRAALLPQGWARNVLIRIEDGRIAAVSASEAAPADAECHGAAVPGLPNLHSHAFQRAIAGRTERRGPGEDSFWSWREVMYGSLDVMTPEDVEAIAALAYVEMLESGFTRVGEFHYLHHAENGAAYEEPAEMGFRIAAAAAQAGLRLTLLPVFYAHANFGGLPPTPGQRRFVSGLDGFARLLEGSARAVAGLEGAGLGVAPHSLRAVTPSELAAVASMLPGRPVHIHAAEQVREVEDCLAWSGARPVQWLLDHAGADARWCLVHATHMQPEETARLARSSATAGLCPVTEANLGDGVFDAGGWGAAGGAWGVGTDSNVSIAANGELRMLEYSQRLARRGRNLMARAPGASTGQSLFEAALAGGARALGEATPALQPGAPADLVALREAPGAREDALDRWIFAEADRGVAAVWCAGRAVVRDGRHVARDAVAARYAATMHRLLAAR</sequence>
<dbReference type="InterPro" id="IPR011059">
    <property type="entry name" value="Metal-dep_hydrolase_composite"/>
</dbReference>
<dbReference type="GO" id="GO:0019239">
    <property type="term" value="F:deaminase activity"/>
    <property type="evidence" value="ECO:0007669"/>
    <property type="project" value="TreeGrafter"/>
</dbReference>
<dbReference type="Proteomes" id="UP000184387">
    <property type="component" value="Unassembled WGS sequence"/>
</dbReference>
<evidence type="ECO:0000256" key="3">
    <source>
        <dbReference type="ARBA" id="ARBA00022801"/>
    </source>
</evidence>
<evidence type="ECO:0000256" key="4">
    <source>
        <dbReference type="ARBA" id="ARBA00022833"/>
    </source>
</evidence>
<keyword evidence="8" id="KW-1185">Reference proteome</keyword>
<dbReference type="AlphaFoldDB" id="A0A1M6D8K5"/>
<reference evidence="7 8" key="1">
    <citation type="submission" date="2016-11" db="EMBL/GenBank/DDBJ databases">
        <authorList>
            <person name="Jaros S."/>
            <person name="Januszkiewicz K."/>
            <person name="Wedrychowicz H."/>
        </authorList>
    </citation>
    <scope>NUCLEOTIDE SEQUENCE [LARGE SCALE GENOMIC DNA]</scope>
    <source>
        <strain evidence="7 8">DSM 14916</strain>
    </source>
</reference>
<accession>A0A1M6D8K5</accession>
<dbReference type="InterPro" id="IPR006680">
    <property type="entry name" value="Amidohydro-rel"/>
</dbReference>
<proteinExistence type="predicted"/>
<protein>
    <submittedName>
        <fullName evidence="7">Formimidoylglutamate deiminase</fullName>
    </submittedName>
</protein>
<dbReference type="InterPro" id="IPR051607">
    <property type="entry name" value="Metallo-dep_hydrolases"/>
</dbReference>
<dbReference type="Pfam" id="PF01979">
    <property type="entry name" value="Amidohydro_1"/>
    <property type="match status" value="1"/>
</dbReference>
<dbReference type="InterPro" id="IPR055156">
    <property type="entry name" value="HutF-like_N"/>
</dbReference>
<evidence type="ECO:0000313" key="7">
    <source>
        <dbReference type="EMBL" id="SHI69338.1"/>
    </source>
</evidence>
<dbReference type="NCBIfam" id="TIGR02022">
    <property type="entry name" value="hutF"/>
    <property type="match status" value="1"/>
</dbReference>
<keyword evidence="4" id="KW-0862">Zinc</keyword>
<evidence type="ECO:0000313" key="8">
    <source>
        <dbReference type="Proteomes" id="UP000184387"/>
    </source>
</evidence>